<keyword evidence="12 18" id="KW-1133">Transmembrane helix</keyword>
<evidence type="ECO:0000313" key="23">
    <source>
        <dbReference type="Proteomes" id="UP001152803"/>
    </source>
</evidence>
<evidence type="ECO:0000256" key="7">
    <source>
        <dbReference type="ARBA" id="ARBA00022692"/>
    </source>
</evidence>
<dbReference type="InterPro" id="IPR036880">
    <property type="entry name" value="Kunitz_BPTI_sf"/>
</dbReference>
<dbReference type="InterPro" id="IPR013783">
    <property type="entry name" value="Ig-like_fold"/>
</dbReference>
<dbReference type="SUPFAM" id="SSF57362">
    <property type="entry name" value="BPTI-like"/>
    <property type="match status" value="1"/>
</dbReference>
<dbReference type="PROSITE" id="PS50279">
    <property type="entry name" value="BPTI_KUNITZ_2"/>
    <property type="match status" value="1"/>
</dbReference>
<dbReference type="GO" id="GO:0030198">
    <property type="term" value="P:extracellular matrix organization"/>
    <property type="evidence" value="ECO:0007669"/>
    <property type="project" value="TreeGrafter"/>
</dbReference>
<feature type="domain" description="Ig-like" evidence="20">
    <location>
        <begin position="1319"/>
        <end position="1417"/>
    </location>
</feature>
<evidence type="ECO:0000256" key="12">
    <source>
        <dbReference type="ARBA" id="ARBA00022989"/>
    </source>
</evidence>
<accession>A0A9Q1I7W0</accession>
<dbReference type="Gene3D" id="2.60.120.830">
    <property type="match status" value="1"/>
</dbReference>
<dbReference type="GO" id="GO:0031012">
    <property type="term" value="C:extracellular matrix"/>
    <property type="evidence" value="ECO:0007669"/>
    <property type="project" value="TreeGrafter"/>
</dbReference>
<dbReference type="Gene3D" id="4.10.410.10">
    <property type="entry name" value="Pancreatic trypsin inhibitor Kunitz domain"/>
    <property type="match status" value="1"/>
</dbReference>
<evidence type="ECO:0000259" key="21">
    <source>
        <dbReference type="PROSITE" id="PS50900"/>
    </source>
</evidence>
<organism evidence="22 23">
    <name type="scientific">Conger conger</name>
    <name type="common">Conger eel</name>
    <name type="synonym">Muraena conger</name>
    <dbReference type="NCBI Taxonomy" id="82655"/>
    <lineage>
        <taxon>Eukaryota</taxon>
        <taxon>Metazoa</taxon>
        <taxon>Chordata</taxon>
        <taxon>Craniata</taxon>
        <taxon>Vertebrata</taxon>
        <taxon>Euteleostomi</taxon>
        <taxon>Actinopterygii</taxon>
        <taxon>Neopterygii</taxon>
        <taxon>Teleostei</taxon>
        <taxon>Anguilliformes</taxon>
        <taxon>Congridae</taxon>
        <taxon>Conger</taxon>
    </lineage>
</organism>
<evidence type="ECO:0000256" key="18">
    <source>
        <dbReference type="SAM" id="Phobius"/>
    </source>
</evidence>
<dbReference type="InterPro" id="IPR042524">
    <property type="entry name" value="Presenilin_C"/>
</dbReference>
<dbReference type="InterPro" id="IPR036383">
    <property type="entry name" value="TSP1_rpt_sf"/>
</dbReference>
<feature type="region of interest" description="Disordered" evidence="17">
    <location>
        <begin position="1"/>
        <end position="61"/>
    </location>
</feature>
<feature type="compositionally biased region" description="Pro residues" evidence="17">
    <location>
        <begin position="309"/>
        <end position="335"/>
    </location>
</feature>
<evidence type="ECO:0000256" key="14">
    <source>
        <dbReference type="ARBA" id="ARBA00023136"/>
    </source>
</evidence>
<dbReference type="SMART" id="SM00131">
    <property type="entry name" value="KU"/>
    <property type="match status" value="1"/>
</dbReference>
<keyword evidence="6" id="KW-0964">Secreted</keyword>
<keyword evidence="10" id="KW-0256">Endoplasmic reticulum</keyword>
<dbReference type="Pfam" id="PF19030">
    <property type="entry name" value="TSP1_ADAMTS"/>
    <property type="match status" value="4"/>
</dbReference>
<feature type="region of interest" description="Disordered" evidence="17">
    <location>
        <begin position="1173"/>
        <end position="1194"/>
    </location>
</feature>
<dbReference type="GO" id="GO:0042500">
    <property type="term" value="F:aspartic endopeptidase activity, intramembrane cleaving"/>
    <property type="evidence" value="ECO:0007669"/>
    <property type="project" value="InterPro"/>
</dbReference>
<evidence type="ECO:0000256" key="2">
    <source>
        <dbReference type="ARBA" id="ARBA00004613"/>
    </source>
</evidence>
<feature type="domain" description="BPTI/Kunitz inhibitor" evidence="19">
    <location>
        <begin position="1236"/>
        <end position="1286"/>
    </location>
</feature>
<evidence type="ECO:0000256" key="9">
    <source>
        <dbReference type="ARBA" id="ARBA00022737"/>
    </source>
</evidence>
<evidence type="ECO:0000259" key="20">
    <source>
        <dbReference type="PROSITE" id="PS50835"/>
    </source>
</evidence>
<dbReference type="InterPro" id="IPR013151">
    <property type="entry name" value="Immunoglobulin_dom"/>
</dbReference>
<gene>
    <name evidence="22" type="ORF">COCON_G00017810</name>
</gene>
<dbReference type="Pfam" id="PF05986">
    <property type="entry name" value="ADAMTS_spacer1"/>
    <property type="match status" value="1"/>
</dbReference>
<dbReference type="InterPro" id="IPR010909">
    <property type="entry name" value="PLAC"/>
</dbReference>
<feature type="domain" description="Ig-like" evidence="20">
    <location>
        <begin position="1550"/>
        <end position="1637"/>
    </location>
</feature>
<dbReference type="GO" id="GO:0005576">
    <property type="term" value="C:extracellular region"/>
    <property type="evidence" value="ECO:0007669"/>
    <property type="project" value="UniProtKB-SubCell"/>
</dbReference>
<dbReference type="SMART" id="SM00209">
    <property type="entry name" value="TSP1"/>
    <property type="match status" value="5"/>
</dbReference>
<keyword evidence="7 18" id="KW-0812">Transmembrane</keyword>
<feature type="transmembrane region" description="Helical" evidence="18">
    <location>
        <begin position="217"/>
        <end position="233"/>
    </location>
</feature>
<dbReference type="InterPro" id="IPR000884">
    <property type="entry name" value="TSP1_rpt"/>
</dbReference>
<feature type="compositionally biased region" description="Polar residues" evidence="17">
    <location>
        <begin position="353"/>
        <end position="364"/>
    </location>
</feature>
<dbReference type="InterPro" id="IPR003598">
    <property type="entry name" value="Ig_sub2"/>
</dbReference>
<evidence type="ECO:0000256" key="5">
    <source>
        <dbReference type="ARBA" id="ARBA00022473"/>
    </source>
</evidence>
<dbReference type="GO" id="GO:0007219">
    <property type="term" value="P:Notch signaling pathway"/>
    <property type="evidence" value="ECO:0007669"/>
    <property type="project" value="UniProtKB-KW"/>
</dbReference>
<name>A0A9Q1I7W0_CONCO</name>
<dbReference type="PROSITE" id="PS50092">
    <property type="entry name" value="TSP1"/>
    <property type="match status" value="5"/>
</dbReference>
<dbReference type="SUPFAM" id="SSF48726">
    <property type="entry name" value="Immunoglobulin"/>
    <property type="match status" value="3"/>
</dbReference>
<evidence type="ECO:0000256" key="8">
    <source>
        <dbReference type="ARBA" id="ARBA00022729"/>
    </source>
</evidence>
<feature type="transmembrane region" description="Helical" evidence="18">
    <location>
        <begin position="157"/>
        <end position="175"/>
    </location>
</feature>
<keyword evidence="11" id="KW-0914">Notch signaling pathway</keyword>
<evidence type="ECO:0000313" key="22">
    <source>
        <dbReference type="EMBL" id="KAJ8289122.1"/>
    </source>
</evidence>
<dbReference type="GO" id="GO:0004222">
    <property type="term" value="F:metalloendopeptidase activity"/>
    <property type="evidence" value="ECO:0007669"/>
    <property type="project" value="TreeGrafter"/>
</dbReference>
<evidence type="ECO:0000256" key="15">
    <source>
        <dbReference type="ARBA" id="ARBA00023157"/>
    </source>
</evidence>
<dbReference type="Pfam" id="PF19236">
    <property type="entry name" value="ADAMTS_CR_3"/>
    <property type="match status" value="1"/>
</dbReference>
<dbReference type="FunFam" id="2.20.100.10:FF:000005">
    <property type="entry name" value="ADAM metallopeptidase with thrombospondin type 1 motif 9"/>
    <property type="match status" value="3"/>
</dbReference>
<dbReference type="InterPro" id="IPR007110">
    <property type="entry name" value="Ig-like_dom"/>
</dbReference>
<evidence type="ECO:0000256" key="4">
    <source>
        <dbReference type="ARBA" id="ARBA00008604"/>
    </source>
</evidence>
<dbReference type="Gene3D" id="2.60.40.10">
    <property type="entry name" value="Immunoglobulins"/>
    <property type="match status" value="3"/>
</dbReference>
<dbReference type="InterPro" id="IPR006639">
    <property type="entry name" value="Preselin/SPP"/>
</dbReference>
<evidence type="ECO:0000256" key="11">
    <source>
        <dbReference type="ARBA" id="ARBA00022976"/>
    </source>
</evidence>
<dbReference type="InterPro" id="IPR010294">
    <property type="entry name" value="ADAMTS_spacer1"/>
</dbReference>
<evidence type="ECO:0000259" key="19">
    <source>
        <dbReference type="PROSITE" id="PS50279"/>
    </source>
</evidence>
<comment type="similarity">
    <text evidence="4">Belongs to the peptidase A22A family.</text>
</comment>
<feature type="region of interest" description="Disordered" evidence="17">
    <location>
        <begin position="1315"/>
        <end position="1339"/>
    </location>
</feature>
<keyword evidence="14 18" id="KW-0472">Membrane</keyword>
<dbReference type="InterPro" id="IPR020901">
    <property type="entry name" value="Prtase_inh_Kunz-CS"/>
</dbReference>
<dbReference type="FunFam" id="4.10.410.10:FF:000020">
    <property type="entry name" value="Collagen, type VI, alpha 3"/>
    <property type="match status" value="1"/>
</dbReference>
<feature type="compositionally biased region" description="Pro residues" evidence="17">
    <location>
        <begin position="1183"/>
        <end position="1193"/>
    </location>
</feature>
<dbReference type="CDD" id="cd00096">
    <property type="entry name" value="Ig"/>
    <property type="match status" value="1"/>
</dbReference>
<feature type="domain" description="PLAC" evidence="21">
    <location>
        <begin position="1648"/>
        <end position="1687"/>
    </location>
</feature>
<keyword evidence="9" id="KW-0677">Repeat</keyword>
<evidence type="ECO:0000256" key="16">
    <source>
        <dbReference type="ARBA" id="ARBA00023319"/>
    </source>
</evidence>
<proteinExistence type="inferred from homology"/>
<feature type="transmembrane region" description="Helical" evidence="18">
    <location>
        <begin position="187"/>
        <end position="205"/>
    </location>
</feature>
<sequence>MADLMEISQNNVQPSEGTEPSRRPGGRGRGEPEQNGQPPSARPAPAPGPAPAQVVDSEEDEDEELTLKYGAKHVIMLFVPVTLCMVVVVATIKSVSFYTQNDGQLIYTPFPENTETVGQRALNSILNAAIMISVIVVMTLVLVLLYKYRCYKVIQGWLFISSLLMLFFFSFIYLGEVFKTYNVAMDYITVAVIIWNFGVVGMICIHWKGPLRLQQAYLIMISALMALVFIKYLPQWTSWLILGVISVYDLLAVLCPKGPLRILVETAQERNEPIFPALIYSSTMVWLVGMADSGDSRKNPADTENQAPGPAPAPAAAPAPASAPAPAPAPAPALAPAPQGEDDGGFTTDWVGHQQQQLGPLQSTDETRRVVQQMPSARPPPEDDEERGVKLGLGDFIFYSMLVGKASATAAGTGTPRWPASWPSSSACVSPSSSWPSLRRPSRLCPSPSRSAWFSTSPRTTWFGPSWTSSPCTSSTFSRLISEDEEEYEEEQDGQVGQPVAQWLRTSKRAKMKILLALAFVQLLPAPALFFQDGRQHGGDYWEEWGPWGDCSRSCGSGVTVRIRRCISHRTDGGNNCVGPARSYRSCNIQDCPEGSRDFREEQCSQFDGEDFQGKQYKWLPYYGAENPCELNCIPKGENFFYRHRVAVVDGTPCHPGRRDICVEGVCKRLGCDNMLESPQQEDPCLQCGGNGQSCYLARNTFSVPNLPKGYNQMFIIPVGATNIRIREAVPMRNYLAIKNLRGEYYLNGHWVIDYSRAAPIAGTVLYYQRGAEGEMVPETITGRGPTTEPLIVEIISQELNQGVEYEYYLPHHRATESHYWSTGSWTPCSRDCGTGYQSRLVFCTVDNEAYPDYMCPNQPRPLNNRTCNIQTCPQTHRMAYLYQPLLWRPLERPRTIVYSWKTGEWSACSASCGSGSQSRSVQCLSHDAAGPRVVEDGVCAAYAPRPLSQQACSQQHCADYSASAWGPCSVTCGPGEQTRDVVCIGAGGARLQDYACGLKPRPPHKQPCQMAPCYRRIAWHIGDWGLCSKSCGSGLRERQVICSDRDRILYVAERCSPHPKPPTVESCNKQACYFPQLVPSMQDPSGHDNTMLGFRPFVNDSSSTVHRPDHVHPTHPNIVYDGHQRNCSQSYYGCCPDGFTPAGGHQGQGCPQGSCIRSRYGCCQDGVTVSPGPNREGCPENPGRPPTDPFPVRPDNSRDCRLSLYGCCDDQVTPASGPRGEGCRNAPTGGHRGPCSEPHTPGPCSDWTARWYYDASAGACNHFWYGGCHGNGNNFASAEACQRERVFTVPHGSAAFAGRRGVGAATQTRGVRLRRPAPDPLQNTESSGVSIEQSDPSKVEGRVGQKVILPCRVTPLPSSTVVVEWRREGVPLSADRHEQQPNGSLLVGPLTMQDSGWLLCVATRGQERDHRYVYLSVSESPQTDPGPPFQGGSDGPNTGGDQSSVPEVPRKSTTRFSIDQSGSSLVQRRAGQTARLPCRISPASASSSVSIEWTKNGLSIHSLRHTQQSDGSLVIGQLTSEDSGFYTCTASTHHQREHRQLQLKVVGDLRITTAPNNVNVVQGSAAHLPCVVSGDNVNVGWSRNGVPVRPDGRRVQVSPDGSLILNNVQPGDEGAYTCNAYTGTFSVSATAEVRISKDAQPGPGQGLPSDCVDQPDLANCELIVYARLCSSQYYSSFCCASCTRHAQGAEISLG</sequence>
<evidence type="ECO:0000256" key="3">
    <source>
        <dbReference type="ARBA" id="ARBA00004653"/>
    </source>
</evidence>
<dbReference type="Pfam" id="PF00090">
    <property type="entry name" value="TSP_1"/>
    <property type="match status" value="1"/>
</dbReference>
<dbReference type="FunFam" id="2.60.120.830:FF:000001">
    <property type="entry name" value="A disintegrin and metalloproteinase with thrombospondin motifs 1"/>
    <property type="match status" value="1"/>
</dbReference>
<keyword evidence="15" id="KW-1015">Disulfide bond</keyword>
<dbReference type="InterPro" id="IPR045371">
    <property type="entry name" value="ADAMTS_CR_3"/>
</dbReference>
<dbReference type="Gene3D" id="1.10.472.100">
    <property type="entry name" value="Presenilin"/>
    <property type="match status" value="1"/>
</dbReference>
<feature type="transmembrane region" description="Helical" evidence="18">
    <location>
        <begin position="125"/>
        <end position="145"/>
    </location>
</feature>
<evidence type="ECO:0000256" key="17">
    <source>
        <dbReference type="SAM" id="MobiDB-lite"/>
    </source>
</evidence>
<feature type="compositionally biased region" description="Polar residues" evidence="17">
    <location>
        <begin position="1455"/>
        <end position="1467"/>
    </location>
</feature>
<dbReference type="SUPFAM" id="SSF82895">
    <property type="entry name" value="TSP-1 type 1 repeat"/>
    <property type="match status" value="5"/>
</dbReference>
<dbReference type="Pfam" id="PF00047">
    <property type="entry name" value="ig"/>
    <property type="match status" value="1"/>
</dbReference>
<feature type="transmembrane region" description="Helical" evidence="18">
    <location>
        <begin position="74"/>
        <end position="92"/>
    </location>
</feature>
<dbReference type="SMART" id="SM00409">
    <property type="entry name" value="IG"/>
    <property type="match status" value="3"/>
</dbReference>
<dbReference type="InterPro" id="IPR001108">
    <property type="entry name" value="Peptidase_A22A"/>
</dbReference>
<keyword evidence="16" id="KW-0393">Immunoglobulin domain</keyword>
<dbReference type="InterPro" id="IPR036179">
    <property type="entry name" value="Ig-like_dom_sf"/>
</dbReference>
<dbReference type="FunFam" id="2.20.100.10:FF:000001">
    <property type="entry name" value="semaphorin-5A isoform X1"/>
    <property type="match status" value="1"/>
</dbReference>
<evidence type="ECO:0008006" key="24">
    <source>
        <dbReference type="Google" id="ProtNLM"/>
    </source>
</evidence>
<dbReference type="Pfam" id="PF08686">
    <property type="entry name" value="PLAC"/>
    <property type="match status" value="1"/>
</dbReference>
<evidence type="ECO:0000256" key="10">
    <source>
        <dbReference type="ARBA" id="ARBA00022824"/>
    </source>
</evidence>
<feature type="region of interest" description="Disordered" evidence="17">
    <location>
        <begin position="1419"/>
        <end position="1482"/>
    </location>
</feature>
<dbReference type="Pfam" id="PF07679">
    <property type="entry name" value="I-set"/>
    <property type="match status" value="1"/>
</dbReference>
<dbReference type="PROSITE" id="PS00280">
    <property type="entry name" value="BPTI_KUNITZ_1"/>
    <property type="match status" value="1"/>
</dbReference>
<dbReference type="SMART" id="SM00730">
    <property type="entry name" value="PSN"/>
    <property type="match status" value="1"/>
</dbReference>
<dbReference type="GO" id="GO:0016485">
    <property type="term" value="P:protein processing"/>
    <property type="evidence" value="ECO:0007669"/>
    <property type="project" value="InterPro"/>
</dbReference>
<dbReference type="EMBL" id="JAFJMO010000001">
    <property type="protein sequence ID" value="KAJ8289122.1"/>
    <property type="molecule type" value="Genomic_DNA"/>
</dbReference>
<keyword evidence="23" id="KW-1185">Reference proteome</keyword>
<evidence type="ECO:0000256" key="6">
    <source>
        <dbReference type="ARBA" id="ARBA00022525"/>
    </source>
</evidence>
<feature type="compositionally biased region" description="Polar residues" evidence="17">
    <location>
        <begin position="1322"/>
        <end position="1335"/>
    </location>
</feature>
<evidence type="ECO:0000256" key="1">
    <source>
        <dbReference type="ARBA" id="ARBA00004477"/>
    </source>
</evidence>
<evidence type="ECO:0000256" key="13">
    <source>
        <dbReference type="ARBA" id="ARBA00023034"/>
    </source>
</evidence>
<reference evidence="22" key="1">
    <citation type="journal article" date="2023" name="Science">
        <title>Genome structures resolve the early diversification of teleost fishes.</title>
        <authorList>
            <person name="Parey E."/>
            <person name="Louis A."/>
            <person name="Montfort J."/>
            <person name="Bouchez O."/>
            <person name="Roques C."/>
            <person name="Iampietro C."/>
            <person name="Lluch J."/>
            <person name="Castinel A."/>
            <person name="Donnadieu C."/>
            <person name="Desvignes T."/>
            <person name="Floi Bucao C."/>
            <person name="Jouanno E."/>
            <person name="Wen M."/>
            <person name="Mejri S."/>
            <person name="Dirks R."/>
            <person name="Jansen H."/>
            <person name="Henkel C."/>
            <person name="Chen W.J."/>
            <person name="Zahm M."/>
            <person name="Cabau C."/>
            <person name="Klopp C."/>
            <person name="Thompson A.W."/>
            <person name="Robinson-Rechavi M."/>
            <person name="Braasch I."/>
            <person name="Lecointre G."/>
            <person name="Bobe J."/>
            <person name="Postlethwait J.H."/>
            <person name="Berthelot C."/>
            <person name="Roest Crollius H."/>
            <person name="Guiguen Y."/>
        </authorList>
    </citation>
    <scope>NUCLEOTIDE SEQUENCE</scope>
    <source>
        <strain evidence="22">Concon-B</strain>
    </source>
</reference>
<dbReference type="OrthoDB" id="9948486at2759"/>
<dbReference type="InterPro" id="IPR002223">
    <property type="entry name" value="Kunitz_BPTI"/>
</dbReference>
<feature type="compositionally biased region" description="Pro residues" evidence="17">
    <location>
        <begin position="40"/>
        <end position="50"/>
    </location>
</feature>
<dbReference type="PRINTS" id="PR01072">
    <property type="entry name" value="PRESENILIN"/>
</dbReference>
<dbReference type="InterPro" id="IPR003599">
    <property type="entry name" value="Ig_sub"/>
</dbReference>
<keyword evidence="5" id="KW-0217">Developmental protein</keyword>
<feature type="domain" description="Ig-like" evidence="20">
    <location>
        <begin position="1450"/>
        <end position="1545"/>
    </location>
</feature>
<dbReference type="InterPro" id="IPR013098">
    <property type="entry name" value="Ig_I-set"/>
</dbReference>
<dbReference type="Pfam" id="PF01080">
    <property type="entry name" value="Presenilin"/>
    <property type="match status" value="1"/>
</dbReference>
<dbReference type="SMART" id="SM00406">
    <property type="entry name" value="IGv"/>
    <property type="match status" value="2"/>
</dbReference>
<dbReference type="PANTHER" id="PTHR13723:SF281">
    <property type="entry name" value="PAPILIN"/>
    <property type="match status" value="1"/>
</dbReference>
<dbReference type="InterPro" id="IPR013106">
    <property type="entry name" value="Ig_V-set"/>
</dbReference>
<dbReference type="Gene3D" id="2.20.100.10">
    <property type="entry name" value="Thrombospondin type-1 (TSP1) repeat"/>
    <property type="match status" value="5"/>
</dbReference>
<keyword evidence="13" id="KW-0333">Golgi apparatus</keyword>
<dbReference type="GO" id="GO:0005789">
    <property type="term" value="C:endoplasmic reticulum membrane"/>
    <property type="evidence" value="ECO:0007669"/>
    <property type="project" value="UniProtKB-SubCell"/>
</dbReference>
<dbReference type="GO" id="GO:0004867">
    <property type="term" value="F:serine-type endopeptidase inhibitor activity"/>
    <property type="evidence" value="ECO:0007669"/>
    <property type="project" value="InterPro"/>
</dbReference>
<protein>
    <recommendedName>
        <fullName evidence="24">Presenilin</fullName>
    </recommendedName>
</protein>
<dbReference type="CDD" id="cd22635">
    <property type="entry name" value="Kunitz_papilin"/>
    <property type="match status" value="1"/>
</dbReference>
<dbReference type="Pfam" id="PF00014">
    <property type="entry name" value="Kunitz_BPTI"/>
    <property type="match status" value="1"/>
</dbReference>
<dbReference type="GO" id="GO:0000139">
    <property type="term" value="C:Golgi membrane"/>
    <property type="evidence" value="ECO:0007669"/>
    <property type="project" value="UniProtKB-SubCell"/>
</dbReference>
<comment type="subcellular location">
    <subcellularLocation>
        <location evidence="1">Endoplasmic reticulum membrane</location>
        <topology evidence="1">Multi-pass membrane protein</topology>
    </subcellularLocation>
    <subcellularLocation>
        <location evidence="3">Golgi apparatus membrane</location>
        <topology evidence="3">Multi-pass membrane protein</topology>
    </subcellularLocation>
    <subcellularLocation>
        <location evidence="2">Secreted</location>
    </subcellularLocation>
</comment>
<dbReference type="PANTHER" id="PTHR13723">
    <property type="entry name" value="ADAMTS A DISINTEGRIN AND METALLOPROTEASE WITH THROMBOSPONDIN MOTIFS PROTEASE"/>
    <property type="match status" value="1"/>
</dbReference>
<feature type="region of interest" description="Disordered" evidence="17">
    <location>
        <begin position="295"/>
        <end position="387"/>
    </location>
</feature>
<dbReference type="InterPro" id="IPR050439">
    <property type="entry name" value="ADAMTS_ADAMTS-like"/>
</dbReference>
<dbReference type="SMART" id="SM00408">
    <property type="entry name" value="IGc2"/>
    <property type="match status" value="3"/>
</dbReference>
<dbReference type="Proteomes" id="UP001152803">
    <property type="component" value="Unassembled WGS sequence"/>
</dbReference>
<dbReference type="PROSITE" id="PS50900">
    <property type="entry name" value="PLAC"/>
    <property type="match status" value="1"/>
</dbReference>
<dbReference type="PROSITE" id="PS50835">
    <property type="entry name" value="IG_LIKE"/>
    <property type="match status" value="3"/>
</dbReference>
<comment type="caution">
    <text evidence="22">The sequence shown here is derived from an EMBL/GenBank/DDBJ whole genome shotgun (WGS) entry which is preliminary data.</text>
</comment>
<keyword evidence="8" id="KW-0732">Signal</keyword>